<name>F7VZQ0_SORMK</name>
<dbReference type="HOGENOM" id="CLU_790275_0_0_1"/>
<evidence type="ECO:0000313" key="3">
    <source>
        <dbReference type="EMBL" id="CCC10999.1"/>
    </source>
</evidence>
<protein>
    <submittedName>
        <fullName evidence="3">WGS project CABT00000000 data, contig 2.15</fullName>
    </submittedName>
</protein>
<feature type="transmembrane region" description="Helical" evidence="1">
    <location>
        <begin position="206"/>
        <end position="231"/>
    </location>
</feature>
<evidence type="ECO:0000313" key="4">
    <source>
        <dbReference type="Proteomes" id="UP000001881"/>
    </source>
</evidence>
<comment type="caution">
    <text evidence="3">The sequence shown here is derived from an EMBL/GenBank/DDBJ whole genome shotgun (WGS) entry which is preliminary data.</text>
</comment>
<organism evidence="3 4">
    <name type="scientific">Sordaria macrospora (strain ATCC MYA-333 / DSM 997 / K(L3346) / K-hell)</name>
    <dbReference type="NCBI Taxonomy" id="771870"/>
    <lineage>
        <taxon>Eukaryota</taxon>
        <taxon>Fungi</taxon>
        <taxon>Dikarya</taxon>
        <taxon>Ascomycota</taxon>
        <taxon>Pezizomycotina</taxon>
        <taxon>Sordariomycetes</taxon>
        <taxon>Sordariomycetidae</taxon>
        <taxon>Sordariales</taxon>
        <taxon>Sordariaceae</taxon>
        <taxon>Sordaria</taxon>
    </lineage>
</organism>
<feature type="chain" id="PRO_5003370722" evidence="2">
    <location>
        <begin position="26"/>
        <end position="351"/>
    </location>
</feature>
<dbReference type="Proteomes" id="UP000001881">
    <property type="component" value="Unassembled WGS sequence"/>
</dbReference>
<keyword evidence="1" id="KW-0812">Transmembrane</keyword>
<evidence type="ECO:0000256" key="1">
    <source>
        <dbReference type="SAM" id="Phobius"/>
    </source>
</evidence>
<keyword evidence="2" id="KW-0732">Signal</keyword>
<feature type="signal peptide" evidence="2">
    <location>
        <begin position="1"/>
        <end position="25"/>
    </location>
</feature>
<keyword evidence="1" id="KW-0472">Membrane</keyword>
<dbReference type="OrthoDB" id="4589379at2759"/>
<keyword evidence="4" id="KW-1185">Reference proteome</keyword>
<gene>
    <name evidence="3" type="ORF">SMAC_08791</name>
</gene>
<dbReference type="EMBL" id="CABT02000015">
    <property type="protein sequence ID" value="CCC10999.1"/>
    <property type="molecule type" value="Genomic_DNA"/>
</dbReference>
<dbReference type="KEGG" id="smp:10802780"/>
<dbReference type="InParanoid" id="F7VZQ0"/>
<proteinExistence type="predicted"/>
<dbReference type="OMA" id="WIVNTAK"/>
<dbReference type="GeneID" id="10802780"/>
<evidence type="ECO:0000256" key="2">
    <source>
        <dbReference type="SAM" id="SignalP"/>
    </source>
</evidence>
<reference evidence="3 4" key="1">
    <citation type="journal article" date="2010" name="PLoS Genet.">
        <title>De novo assembly of a 40 Mb eukaryotic genome from short sequence reads: Sordaria macrospora, a model organism for fungal morphogenesis.</title>
        <authorList>
            <person name="Nowrousian M."/>
            <person name="Stajich J."/>
            <person name="Chu M."/>
            <person name="Engh I."/>
            <person name="Espagne E."/>
            <person name="Halliday K."/>
            <person name="Kamerewerd J."/>
            <person name="Kempken F."/>
            <person name="Knab B."/>
            <person name="Kuo H.C."/>
            <person name="Osiewacz H.D."/>
            <person name="Poeggeler S."/>
            <person name="Read N."/>
            <person name="Seiler S."/>
            <person name="Smith K."/>
            <person name="Zickler D."/>
            <person name="Kueck U."/>
            <person name="Freitag M."/>
        </authorList>
    </citation>
    <scope>NUCLEOTIDE SEQUENCE [LARGE SCALE GENOMIC DNA]</scope>
    <source>
        <strain evidence="4">ATCC MYA-333 / DSM 997 / K(L3346) / K-hell</strain>
        <tissue evidence="3">Mycelium</tissue>
    </source>
</reference>
<dbReference type="eggNOG" id="ENOG502SQIV">
    <property type="taxonomic scope" value="Eukaryota"/>
</dbReference>
<dbReference type="AlphaFoldDB" id="F7VZQ0"/>
<dbReference type="VEuPathDB" id="FungiDB:SMAC_08791"/>
<keyword evidence="1" id="KW-1133">Transmembrane helix</keyword>
<sequence>MLSFASPLLVTLVLLLVQKPVQVSAATPIAFINPPPFRQEDNSKNVVYKIGSTMRLQWTEDTEVRSSLVLYQIPGDGAFEYVAPNHVQITDYDWIVNTAKNLSSSNVFQLAIFFNGSTTPNAMSSYFNITAASSSSSLNLSAGSLPVTTSASVLDSTAAVTTAGTGAGTAQATASVSTPTPPASTDAAGIGLESKEDGKKGLSTSAAIGIGIGVSAAVFLLIAGAFAYWILKVRPRRNFNNGPLAELPQPQTPHNHMAMSFGGSTTMVMTPDNAYAAGNGNGNNNTWNGNAANTAGSMYQTKDIFGGELQGNGPGRGGGRQFMKLVHRRGALLLGIGRGGVGVESLRGEWM</sequence>
<accession>F7VZQ0</accession>